<evidence type="ECO:0000313" key="2">
    <source>
        <dbReference type="Proteomes" id="UP000467132"/>
    </source>
</evidence>
<dbReference type="PANTHER" id="PTHR33604">
    <property type="entry name" value="OSJNBA0004B13.7 PROTEIN"/>
    <property type="match status" value="1"/>
</dbReference>
<evidence type="ECO:0000313" key="1">
    <source>
        <dbReference type="EMBL" id="NBI07065.1"/>
    </source>
</evidence>
<dbReference type="SUPFAM" id="SSF53448">
    <property type="entry name" value="Nucleotide-diphospho-sugar transferases"/>
    <property type="match status" value="1"/>
</dbReference>
<sequence length="395" mass="46531">MDKLNKNNEPSILVVAFNRPSSLISLLESLESAHYENQVRLIISIDGGGGELNDTVKNIARNYQWPNGEKIIIMHEENLGLRNHILKAGNLTQKYGDIIMLEDDLYVSKLYYSYSKQALDYYRDENSIAGISLYAQQYNETSGKPFYPLYSESDTYFMQLASSWGQAWTKEQWGDFFEWYKDNESNILEENWIPSNIKKWPSTSWKKYFIKYLIEKEKFFVYPYISLTTNMRAKGVHAKISDNLLQVPMYFAIDKKFSFADFESSVIKYDAFHENINLSQIISIENLKNIQADLYGTKNIEGAEYVLTSKALNFKILRKYGLRMVPHELNVLNDIKGDDLFLYYTKDKQKFSEDKKWNIEYRNFIYYFLKVNPGKRRIVKHFINTIINKIFNLKN</sequence>
<dbReference type="Gene3D" id="3.90.550.10">
    <property type="entry name" value="Spore Coat Polysaccharide Biosynthesis Protein SpsA, Chain A"/>
    <property type="match status" value="1"/>
</dbReference>
<organism evidence="1 2">
    <name type="scientific">Senegalia massiliensis</name>
    <dbReference type="NCBI Taxonomy" id="1720316"/>
    <lineage>
        <taxon>Bacteria</taxon>
        <taxon>Bacillati</taxon>
        <taxon>Bacillota</taxon>
        <taxon>Clostridia</taxon>
        <taxon>Eubacteriales</taxon>
        <taxon>Clostridiaceae</taxon>
        <taxon>Senegalia</taxon>
    </lineage>
</organism>
<dbReference type="AlphaFoldDB" id="A0A845QX44"/>
<gene>
    <name evidence="1" type="ORF">D3Z33_09385</name>
</gene>
<dbReference type="GO" id="GO:0016740">
    <property type="term" value="F:transferase activity"/>
    <property type="evidence" value="ECO:0007669"/>
    <property type="project" value="UniProtKB-KW"/>
</dbReference>
<keyword evidence="2" id="KW-1185">Reference proteome</keyword>
<protein>
    <submittedName>
        <fullName evidence="1">Glycosyltransferase family 2 protein</fullName>
    </submittedName>
</protein>
<dbReference type="EMBL" id="QXXA01000010">
    <property type="protein sequence ID" value="NBI07065.1"/>
    <property type="molecule type" value="Genomic_DNA"/>
</dbReference>
<proteinExistence type="predicted"/>
<comment type="caution">
    <text evidence="1">The sequence shown here is derived from an EMBL/GenBank/DDBJ whole genome shotgun (WGS) entry which is preliminary data.</text>
</comment>
<keyword evidence="1" id="KW-0808">Transferase</keyword>
<dbReference type="InterPro" id="IPR029044">
    <property type="entry name" value="Nucleotide-diphossugar_trans"/>
</dbReference>
<reference evidence="1 2" key="1">
    <citation type="submission" date="2018-08" db="EMBL/GenBank/DDBJ databases">
        <title>Murine metabolic-syndrome-specific gut microbial biobank.</title>
        <authorList>
            <person name="Liu C."/>
        </authorList>
    </citation>
    <scope>NUCLEOTIDE SEQUENCE [LARGE SCALE GENOMIC DNA]</scope>
    <source>
        <strain evidence="1 2">583</strain>
    </source>
</reference>
<dbReference type="OrthoDB" id="5180856at2"/>
<dbReference type="PANTHER" id="PTHR33604:SF3">
    <property type="entry name" value="OSJNBA0004B13.7 PROTEIN"/>
    <property type="match status" value="1"/>
</dbReference>
<accession>A0A845QX44</accession>
<name>A0A845QX44_9CLOT</name>
<dbReference type="RefSeq" id="WP_160197539.1">
    <property type="nucleotide sequence ID" value="NZ_QXXA01000010.1"/>
</dbReference>
<dbReference type="Proteomes" id="UP000467132">
    <property type="component" value="Unassembled WGS sequence"/>
</dbReference>